<dbReference type="SMR" id="A2D9K2"/>
<reference evidence="4" key="2">
    <citation type="journal article" date="2007" name="Science">
        <title>Draft genome sequence of the sexually transmitted pathogen Trichomonas vaginalis.</title>
        <authorList>
            <person name="Carlton J.M."/>
            <person name="Hirt R.P."/>
            <person name="Silva J.C."/>
            <person name="Delcher A.L."/>
            <person name="Schatz M."/>
            <person name="Zhao Q."/>
            <person name="Wortman J.R."/>
            <person name="Bidwell S.L."/>
            <person name="Alsmark U.C.M."/>
            <person name="Besteiro S."/>
            <person name="Sicheritz-Ponten T."/>
            <person name="Noel C.J."/>
            <person name="Dacks J.B."/>
            <person name="Foster P.G."/>
            <person name="Simillion C."/>
            <person name="Van de Peer Y."/>
            <person name="Miranda-Saavedra D."/>
            <person name="Barton G.J."/>
            <person name="Westrop G.D."/>
            <person name="Mueller S."/>
            <person name="Dessi D."/>
            <person name="Fiori P.L."/>
            <person name="Ren Q."/>
            <person name="Paulsen I."/>
            <person name="Zhang H."/>
            <person name="Bastida-Corcuera F.D."/>
            <person name="Simoes-Barbosa A."/>
            <person name="Brown M.T."/>
            <person name="Hayes R.D."/>
            <person name="Mukherjee M."/>
            <person name="Okumura C.Y."/>
            <person name="Schneider R."/>
            <person name="Smith A.J."/>
            <person name="Vanacova S."/>
            <person name="Villalvazo M."/>
            <person name="Haas B.J."/>
            <person name="Pertea M."/>
            <person name="Feldblyum T.V."/>
            <person name="Utterback T.R."/>
            <person name="Shu C.L."/>
            <person name="Osoegawa K."/>
            <person name="de Jong P.J."/>
            <person name="Hrdy I."/>
            <person name="Horvathova L."/>
            <person name="Zubacova Z."/>
            <person name="Dolezal P."/>
            <person name="Malik S.B."/>
            <person name="Logsdon J.M. Jr."/>
            <person name="Henze K."/>
            <person name="Gupta A."/>
            <person name="Wang C.C."/>
            <person name="Dunne R.L."/>
            <person name="Upcroft J.A."/>
            <person name="Upcroft P."/>
            <person name="White O."/>
            <person name="Salzberg S.L."/>
            <person name="Tang P."/>
            <person name="Chiu C.-H."/>
            <person name="Lee Y.-S."/>
            <person name="Embley T.M."/>
            <person name="Coombs G.H."/>
            <person name="Mottram J.C."/>
            <person name="Tachezy J."/>
            <person name="Fraser-Liggett C.M."/>
            <person name="Johnson P.J."/>
        </authorList>
    </citation>
    <scope>NUCLEOTIDE SEQUENCE [LARGE SCALE GENOMIC DNA]</scope>
    <source>
        <strain evidence="4">G3</strain>
    </source>
</reference>
<evidence type="ECO:0000313" key="5">
    <source>
        <dbReference type="Proteomes" id="UP000001542"/>
    </source>
</evidence>
<keyword evidence="5" id="KW-1185">Reference proteome</keyword>
<dbReference type="GO" id="GO:0005634">
    <property type="term" value="C:nucleus"/>
    <property type="evidence" value="ECO:0000318"/>
    <property type="project" value="GO_Central"/>
</dbReference>
<dbReference type="GO" id="GO:0031267">
    <property type="term" value="F:small GTPase binding"/>
    <property type="evidence" value="ECO:0000318"/>
    <property type="project" value="GO_Central"/>
</dbReference>
<proteinExistence type="predicted"/>
<accession>A2D9K2</accession>
<dbReference type="GO" id="GO:0051168">
    <property type="term" value="P:nuclear export"/>
    <property type="evidence" value="ECO:0000318"/>
    <property type="project" value="GO_Central"/>
</dbReference>
<dbReference type="GO" id="GO:0005829">
    <property type="term" value="C:cytosol"/>
    <property type="evidence" value="ECO:0000318"/>
    <property type="project" value="GO_Central"/>
</dbReference>
<dbReference type="InParanoid" id="A2D9K2"/>
<dbReference type="VEuPathDB" id="TrichDB:TVAG_076050"/>
<dbReference type="Proteomes" id="UP000001542">
    <property type="component" value="Unassembled WGS sequence"/>
</dbReference>
<evidence type="ECO:0000256" key="1">
    <source>
        <dbReference type="ARBA" id="ARBA00022468"/>
    </source>
</evidence>
<dbReference type="Gene3D" id="3.80.10.10">
    <property type="entry name" value="Ribonuclease Inhibitor"/>
    <property type="match status" value="1"/>
</dbReference>
<keyword evidence="3" id="KW-0677">Repeat</keyword>
<protein>
    <recommendedName>
        <fullName evidence="6">Leucine Rich Repeat family protein</fullName>
    </recommendedName>
</protein>
<dbReference type="GO" id="GO:0048471">
    <property type="term" value="C:perinuclear region of cytoplasm"/>
    <property type="evidence" value="ECO:0000318"/>
    <property type="project" value="GO_Central"/>
</dbReference>
<dbReference type="RefSeq" id="XP_001583844.1">
    <property type="nucleotide sequence ID" value="XM_001583794.1"/>
</dbReference>
<evidence type="ECO:0000313" key="4">
    <source>
        <dbReference type="EMBL" id="EAY22858.1"/>
    </source>
</evidence>
<dbReference type="PANTHER" id="PTHR24113">
    <property type="entry name" value="RAN GTPASE-ACTIVATING PROTEIN 1"/>
    <property type="match status" value="1"/>
</dbReference>
<evidence type="ECO:0000256" key="2">
    <source>
        <dbReference type="ARBA" id="ARBA00022614"/>
    </source>
</evidence>
<keyword evidence="1" id="KW-0343">GTPase activation</keyword>
<evidence type="ECO:0000256" key="3">
    <source>
        <dbReference type="ARBA" id="ARBA00022737"/>
    </source>
</evidence>
<dbReference type="InterPro" id="IPR027038">
    <property type="entry name" value="RanGap"/>
</dbReference>
<keyword evidence="2" id="KW-0433">Leucine-rich repeat</keyword>
<dbReference type="SUPFAM" id="SSF52047">
    <property type="entry name" value="RNI-like"/>
    <property type="match status" value="1"/>
</dbReference>
<organism evidence="4 5">
    <name type="scientific">Trichomonas vaginalis (strain ATCC PRA-98 / G3)</name>
    <dbReference type="NCBI Taxonomy" id="412133"/>
    <lineage>
        <taxon>Eukaryota</taxon>
        <taxon>Metamonada</taxon>
        <taxon>Parabasalia</taxon>
        <taxon>Trichomonadida</taxon>
        <taxon>Trichomonadidae</taxon>
        <taxon>Trichomonas</taxon>
    </lineage>
</organism>
<dbReference type="PANTHER" id="PTHR24113:SF12">
    <property type="entry name" value="RAN GTPASE-ACTIVATING PROTEIN 1"/>
    <property type="match status" value="1"/>
</dbReference>
<reference evidence="4" key="1">
    <citation type="submission" date="2006-10" db="EMBL/GenBank/DDBJ databases">
        <authorList>
            <person name="Amadeo P."/>
            <person name="Zhao Q."/>
            <person name="Wortman J."/>
            <person name="Fraser-Liggett C."/>
            <person name="Carlton J."/>
        </authorList>
    </citation>
    <scope>NUCLEOTIDE SEQUENCE</scope>
    <source>
        <strain evidence="4">G3</strain>
    </source>
</reference>
<dbReference type="InterPro" id="IPR032675">
    <property type="entry name" value="LRR_dom_sf"/>
</dbReference>
<dbReference type="GO" id="GO:0005096">
    <property type="term" value="F:GTPase activator activity"/>
    <property type="evidence" value="ECO:0000318"/>
    <property type="project" value="GO_Central"/>
</dbReference>
<sequence length="827" mass="93919">MESSVAKLKEKLKTEHITPILVQAIKEPAEKTDQNDKILVITTPKLLIYSIDMNALNKFSWNDLTSVEFTSKSAFLTFRSSKISFDSPNINQISGEIVDCVRSILSDEELHQKGMNPFQNYHSKPTYNSIIGRLTNYIEALENSEYGKLIEILSNICIFRKNSLSFKALYAFKDCIPSVLNILPISHFIDTLIIESNPDFDPYANISDFITKNTTITRLAVQGPLGPKFRKFSHNFEISPSNVVTNFIFCGDNFNDADFKDISSFIVAKKISALGFINSFTKDSLNAFSSSIFKSPIVEKLKTINIYGNLPTKISNFLNQFTSLTNLVLINSDVDVCEVFKICSKFQLTSIDLSKNKCSSGFSQVNSISQMLFSIKLEDVKWDDGALTGFMTFLSQNCKKNLELNISDANSSANEWFNLFISLKKLKFSKIIGLTWNNNPINNFFFNFLKKNEKLSNLSLRGCFSEMESDQITNLCSFLANNSSIQKLDVRGNALRHFGKYITSVLTAIQISSKVEYLDISNNYSGDAGINQIKYLLQVCPIKTINCDGFYPSSASNYVEFLDSVIEIQKSNNLLFSWPSKDLSHLLCMHQLRHSKYYSLKKQLADKEGFLFDNDIRTGFTELCHLFETAPKNTSRLILSSPNYTEYKFETEFNSDGEILPQKRVKIKKSLISLKPQFDNEVSLRKISNSLKKHSSESSDFYKLSDDRKTANSLDAETLETFDNTKKNKISEDSTDEFIFGTDVLEGHSLSSNGGRHQVNTEELKSNEESKYKSSISIPKNPSWKFPIPGKFYTDIDSKWKEAEENFSLDLVFDDLSKTKPYSHQKL</sequence>
<name>A2D9K2_TRIV3</name>
<dbReference type="AlphaFoldDB" id="A2D9K2"/>
<evidence type="ECO:0008006" key="6">
    <source>
        <dbReference type="Google" id="ProtNLM"/>
    </source>
</evidence>
<dbReference type="EMBL" id="DS113181">
    <property type="protein sequence ID" value="EAY22858.1"/>
    <property type="molecule type" value="Genomic_DNA"/>
</dbReference>
<dbReference type="VEuPathDB" id="TrichDB:TVAGG3_0293080"/>
<dbReference type="KEGG" id="tva:5468417"/>
<gene>
    <name evidence="4" type="ORF">TVAG_076050</name>
</gene>